<keyword evidence="4" id="KW-1185">Reference proteome</keyword>
<dbReference type="InterPro" id="IPR050564">
    <property type="entry name" value="F420-G6PD/mer"/>
</dbReference>
<dbReference type="InterPro" id="IPR019910">
    <property type="entry name" value="Lucif-like_OxRdtase_MSMEG_4879"/>
</dbReference>
<gene>
    <name evidence="3" type="ORF">ACFOSH_39720</name>
</gene>
<proteinExistence type="predicted"/>
<dbReference type="CDD" id="cd01097">
    <property type="entry name" value="Tetrahydromethanopterin_reductase"/>
    <property type="match status" value="1"/>
</dbReference>
<dbReference type="SUPFAM" id="SSF51679">
    <property type="entry name" value="Bacterial luciferase-like"/>
    <property type="match status" value="1"/>
</dbReference>
<keyword evidence="1 3" id="KW-0560">Oxidoreductase</keyword>
<feature type="domain" description="Luciferase-like" evidence="2">
    <location>
        <begin position="17"/>
        <end position="283"/>
    </location>
</feature>
<dbReference type="PANTHER" id="PTHR43244">
    <property type="match status" value="1"/>
</dbReference>
<dbReference type="Proteomes" id="UP001595645">
    <property type="component" value="Unassembled WGS sequence"/>
</dbReference>
<evidence type="ECO:0000256" key="1">
    <source>
        <dbReference type="ARBA" id="ARBA00023002"/>
    </source>
</evidence>
<sequence>MTIGVALPSGDTANAVNIVDELITQTRQAADAGLTSVWFSQQMEHDAITVAALAGRAVPGITVGTGVVPIYPRHPLLITGLAQTAQAATGGRFVLGLGTGAKNWLEPAYGIEYPSPIKHLRECLTILREVLGGGEVDFHGETVRAHAKGFAASLTVAGSSDIPLIVAAMGRQALRVTGELADGTIPFLAGPKALSELIVPEITKAAAGRPAPRIIAMVPVVVTDDPDAIRATVDKQYAFFRDIPSYRAVFDAQGVDSAGALVIAGDEETVAAEIQRYFDAGATEVVATQSGIRTGEERIRTWHVLGDLAKRWPATPRMS</sequence>
<accession>A0ABV7PCB7</accession>
<dbReference type="GO" id="GO:0016491">
    <property type="term" value="F:oxidoreductase activity"/>
    <property type="evidence" value="ECO:0007669"/>
    <property type="project" value="UniProtKB-KW"/>
</dbReference>
<comment type="caution">
    <text evidence="3">The sequence shown here is derived from an EMBL/GenBank/DDBJ whole genome shotgun (WGS) entry which is preliminary data.</text>
</comment>
<dbReference type="Pfam" id="PF00296">
    <property type="entry name" value="Bac_luciferase"/>
    <property type="match status" value="1"/>
</dbReference>
<dbReference type="NCBIfam" id="TIGR03564">
    <property type="entry name" value="F420_MSMEG_4879"/>
    <property type="match status" value="1"/>
</dbReference>
<dbReference type="RefSeq" id="WP_378246187.1">
    <property type="nucleotide sequence ID" value="NZ_JBHRWK010000097.1"/>
</dbReference>
<evidence type="ECO:0000313" key="3">
    <source>
        <dbReference type="EMBL" id="MFC3455597.1"/>
    </source>
</evidence>
<dbReference type="Gene3D" id="3.20.20.30">
    <property type="entry name" value="Luciferase-like domain"/>
    <property type="match status" value="1"/>
</dbReference>
<protein>
    <submittedName>
        <fullName evidence="3">LLM class F420-dependent oxidoreductase</fullName>
        <ecNumber evidence="3">1.-.-.-</ecNumber>
    </submittedName>
</protein>
<dbReference type="InterPro" id="IPR011251">
    <property type="entry name" value="Luciferase-like_dom"/>
</dbReference>
<reference evidence="4" key="1">
    <citation type="journal article" date="2019" name="Int. J. Syst. Evol. Microbiol.">
        <title>The Global Catalogue of Microorganisms (GCM) 10K type strain sequencing project: providing services to taxonomists for standard genome sequencing and annotation.</title>
        <authorList>
            <consortium name="The Broad Institute Genomics Platform"/>
            <consortium name="The Broad Institute Genome Sequencing Center for Infectious Disease"/>
            <person name="Wu L."/>
            <person name="Ma J."/>
        </authorList>
    </citation>
    <scope>NUCLEOTIDE SEQUENCE [LARGE SCALE GENOMIC DNA]</scope>
    <source>
        <strain evidence="4">CGMCC 4.7676</strain>
    </source>
</reference>
<organism evidence="3 4">
    <name type="scientific">Amycolatopsis speibonae</name>
    <dbReference type="NCBI Taxonomy" id="1450224"/>
    <lineage>
        <taxon>Bacteria</taxon>
        <taxon>Bacillati</taxon>
        <taxon>Actinomycetota</taxon>
        <taxon>Actinomycetes</taxon>
        <taxon>Pseudonocardiales</taxon>
        <taxon>Pseudonocardiaceae</taxon>
        <taxon>Amycolatopsis</taxon>
    </lineage>
</organism>
<dbReference type="PANTHER" id="PTHR43244:SF1">
    <property type="entry name" value="5,10-METHYLENETETRAHYDROMETHANOPTERIN REDUCTASE"/>
    <property type="match status" value="1"/>
</dbReference>
<dbReference type="EMBL" id="JBHRWK010000097">
    <property type="protein sequence ID" value="MFC3455597.1"/>
    <property type="molecule type" value="Genomic_DNA"/>
</dbReference>
<dbReference type="EC" id="1.-.-.-" evidence="3"/>
<evidence type="ECO:0000313" key="4">
    <source>
        <dbReference type="Proteomes" id="UP001595645"/>
    </source>
</evidence>
<name>A0ABV7PCB7_9PSEU</name>
<dbReference type="InterPro" id="IPR036661">
    <property type="entry name" value="Luciferase-like_sf"/>
</dbReference>
<evidence type="ECO:0000259" key="2">
    <source>
        <dbReference type="Pfam" id="PF00296"/>
    </source>
</evidence>